<dbReference type="SUPFAM" id="SSF46626">
    <property type="entry name" value="Cytochrome c"/>
    <property type="match status" value="1"/>
</dbReference>
<evidence type="ECO:0000259" key="8">
    <source>
        <dbReference type="PROSITE" id="PS51007"/>
    </source>
</evidence>
<keyword evidence="5 6" id="KW-0408">Iron</keyword>
<dbReference type="InterPro" id="IPR009056">
    <property type="entry name" value="Cyt_c-like_dom"/>
</dbReference>
<feature type="chain" id="PRO_5003009707" evidence="7">
    <location>
        <begin position="25"/>
        <end position="116"/>
    </location>
</feature>
<dbReference type="KEGG" id="hna:Hneap_1844"/>
<dbReference type="Proteomes" id="UP000009102">
    <property type="component" value="Chromosome"/>
</dbReference>
<evidence type="ECO:0000256" key="7">
    <source>
        <dbReference type="SAM" id="SignalP"/>
    </source>
</evidence>
<dbReference type="GO" id="GO:0009055">
    <property type="term" value="F:electron transfer activity"/>
    <property type="evidence" value="ECO:0007669"/>
    <property type="project" value="InterPro"/>
</dbReference>
<dbReference type="PANTHER" id="PTHR33751:SF9">
    <property type="entry name" value="CYTOCHROME C4"/>
    <property type="match status" value="1"/>
</dbReference>
<sequence length="116" mass="12005">MNYSLTGILGAALGLALLPQTAAAETANNLAQSPRSAMLAQTCAGCHGTQGYLQNNAFMPLAGMPPTQFVTAMKSFADGSRPSTVMGPLAQAFSAEEIQAMAAYFAQFPKDATEAK</sequence>
<dbReference type="InterPro" id="IPR050597">
    <property type="entry name" value="Cytochrome_c_Oxidase_Subunit"/>
</dbReference>
<accession>D0L1U3</accession>
<dbReference type="PANTHER" id="PTHR33751">
    <property type="entry name" value="CBB3-TYPE CYTOCHROME C OXIDASE SUBUNIT FIXP"/>
    <property type="match status" value="1"/>
</dbReference>
<evidence type="ECO:0000313" key="9">
    <source>
        <dbReference type="EMBL" id="ACX96666.1"/>
    </source>
</evidence>
<protein>
    <submittedName>
        <fullName evidence="9">Cytochrome c class I</fullName>
    </submittedName>
</protein>
<dbReference type="EMBL" id="CP001801">
    <property type="protein sequence ID" value="ACX96666.1"/>
    <property type="molecule type" value="Genomic_DNA"/>
</dbReference>
<evidence type="ECO:0000256" key="2">
    <source>
        <dbReference type="ARBA" id="ARBA00022617"/>
    </source>
</evidence>
<keyword evidence="2 6" id="KW-0349">Heme</keyword>
<gene>
    <name evidence="9" type="ordered locus">Hneap_1844</name>
</gene>
<keyword evidence="4" id="KW-0249">Electron transport</keyword>
<name>D0L1U3_HALNC</name>
<feature type="domain" description="Cytochrome c" evidence="8">
    <location>
        <begin position="9"/>
        <end position="109"/>
    </location>
</feature>
<evidence type="ECO:0000256" key="6">
    <source>
        <dbReference type="PROSITE-ProRule" id="PRU00433"/>
    </source>
</evidence>
<keyword evidence="3 6" id="KW-0479">Metal-binding</keyword>
<dbReference type="GO" id="GO:0020037">
    <property type="term" value="F:heme binding"/>
    <property type="evidence" value="ECO:0007669"/>
    <property type="project" value="InterPro"/>
</dbReference>
<dbReference type="GO" id="GO:0046872">
    <property type="term" value="F:metal ion binding"/>
    <property type="evidence" value="ECO:0007669"/>
    <property type="project" value="UniProtKB-KW"/>
</dbReference>
<proteinExistence type="predicted"/>
<evidence type="ECO:0000313" key="10">
    <source>
        <dbReference type="Proteomes" id="UP000009102"/>
    </source>
</evidence>
<dbReference type="InterPro" id="IPR036909">
    <property type="entry name" value="Cyt_c-like_dom_sf"/>
</dbReference>
<reference evidence="9 10" key="1">
    <citation type="submission" date="2009-10" db="EMBL/GenBank/DDBJ databases">
        <title>Complete sequence of Halothiobacillus neapolitanus c2.</title>
        <authorList>
            <consortium name="US DOE Joint Genome Institute"/>
            <person name="Lucas S."/>
            <person name="Copeland A."/>
            <person name="Lapidus A."/>
            <person name="Glavina del Rio T."/>
            <person name="Tice H."/>
            <person name="Bruce D."/>
            <person name="Goodwin L."/>
            <person name="Pitluck S."/>
            <person name="Davenport K."/>
            <person name="Brettin T."/>
            <person name="Detter J.C."/>
            <person name="Han C."/>
            <person name="Tapia R."/>
            <person name="Larimer F."/>
            <person name="Land M."/>
            <person name="Hauser L."/>
            <person name="Kyrpides N."/>
            <person name="Mikhailova N."/>
            <person name="Kerfeld C."/>
            <person name="Cannon G."/>
            <person name="Heinhort S."/>
        </authorList>
    </citation>
    <scope>NUCLEOTIDE SEQUENCE [LARGE SCALE GENOMIC DNA]</scope>
    <source>
        <strain evidence="10">ATCC 23641 / c2</strain>
    </source>
</reference>
<dbReference type="PROSITE" id="PS51007">
    <property type="entry name" value="CYTC"/>
    <property type="match status" value="1"/>
</dbReference>
<evidence type="ECO:0000256" key="5">
    <source>
        <dbReference type="ARBA" id="ARBA00023004"/>
    </source>
</evidence>
<dbReference type="HOGENOM" id="CLU_128253_2_0_6"/>
<dbReference type="STRING" id="555778.Hneap_1844"/>
<keyword evidence="1" id="KW-0813">Transport</keyword>
<dbReference type="eggNOG" id="COG2863">
    <property type="taxonomic scope" value="Bacteria"/>
</dbReference>
<evidence type="ECO:0000256" key="1">
    <source>
        <dbReference type="ARBA" id="ARBA00022448"/>
    </source>
</evidence>
<organism evidence="9 10">
    <name type="scientific">Halothiobacillus neapolitanus (strain ATCC 23641 / DSM 15147 / CIP 104769 / NCIMB 8539 / c2)</name>
    <name type="common">Thiobacillus neapolitanus</name>
    <dbReference type="NCBI Taxonomy" id="555778"/>
    <lineage>
        <taxon>Bacteria</taxon>
        <taxon>Pseudomonadati</taxon>
        <taxon>Pseudomonadota</taxon>
        <taxon>Gammaproteobacteria</taxon>
        <taxon>Chromatiales</taxon>
        <taxon>Halothiobacillaceae</taxon>
        <taxon>Halothiobacillus</taxon>
    </lineage>
</organism>
<evidence type="ECO:0000256" key="4">
    <source>
        <dbReference type="ARBA" id="ARBA00022982"/>
    </source>
</evidence>
<feature type="signal peptide" evidence="7">
    <location>
        <begin position="1"/>
        <end position="24"/>
    </location>
</feature>
<keyword evidence="7" id="KW-0732">Signal</keyword>
<evidence type="ECO:0000256" key="3">
    <source>
        <dbReference type="ARBA" id="ARBA00022723"/>
    </source>
</evidence>
<dbReference type="Gene3D" id="1.10.760.10">
    <property type="entry name" value="Cytochrome c-like domain"/>
    <property type="match status" value="1"/>
</dbReference>
<dbReference type="AlphaFoldDB" id="D0L1U3"/>
<keyword evidence="10" id="KW-1185">Reference proteome</keyword>
<dbReference type="RefSeq" id="WP_012824699.1">
    <property type="nucleotide sequence ID" value="NC_013422.1"/>
</dbReference>